<proteinExistence type="predicted"/>
<comment type="caution">
    <text evidence="2">The sequence shown here is derived from an EMBL/GenBank/DDBJ whole genome shotgun (WGS) entry which is preliminary data.</text>
</comment>
<name>A0A371FJH7_MUCPR</name>
<dbReference type="AlphaFoldDB" id="A0A371FJH7"/>
<reference evidence="2" key="1">
    <citation type="submission" date="2018-05" db="EMBL/GenBank/DDBJ databases">
        <title>Draft genome of Mucuna pruriens seed.</title>
        <authorList>
            <person name="Nnadi N.E."/>
            <person name="Vos R."/>
            <person name="Hasami M.H."/>
            <person name="Devisetty U.K."/>
            <person name="Aguiy J.C."/>
        </authorList>
    </citation>
    <scope>NUCLEOTIDE SEQUENCE [LARGE SCALE GENOMIC DNA]</scope>
    <source>
        <strain evidence="2">JCA_2017</strain>
    </source>
</reference>
<gene>
    <name evidence="2" type="ORF">CR513_41259</name>
</gene>
<sequence length="120" mass="14161">MACMVSQIKGEDVRLKRYRETEKYRESVDFHKAKERRERERKREKKEQEMSQDENLGDAPKPPPIQLKRSNKERQSSKRVLTLNLHGKPRFHAFLYGNKIRIKCGAVRVMAMAMALCISN</sequence>
<accession>A0A371FJH7</accession>
<keyword evidence="3" id="KW-1185">Reference proteome</keyword>
<dbReference type="Proteomes" id="UP000257109">
    <property type="component" value="Unassembled WGS sequence"/>
</dbReference>
<feature type="compositionally biased region" description="Basic and acidic residues" evidence="1">
    <location>
        <begin position="23"/>
        <end position="38"/>
    </location>
</feature>
<feature type="region of interest" description="Disordered" evidence="1">
    <location>
        <begin position="23"/>
        <end position="82"/>
    </location>
</feature>
<evidence type="ECO:0000256" key="1">
    <source>
        <dbReference type="SAM" id="MobiDB-lite"/>
    </source>
</evidence>
<feature type="non-terminal residue" evidence="2">
    <location>
        <position position="1"/>
    </location>
</feature>
<evidence type="ECO:0000313" key="2">
    <source>
        <dbReference type="EMBL" id="RDX78467.1"/>
    </source>
</evidence>
<evidence type="ECO:0000313" key="3">
    <source>
        <dbReference type="Proteomes" id="UP000257109"/>
    </source>
</evidence>
<organism evidence="2 3">
    <name type="scientific">Mucuna pruriens</name>
    <name type="common">Velvet bean</name>
    <name type="synonym">Dolichos pruriens</name>
    <dbReference type="NCBI Taxonomy" id="157652"/>
    <lineage>
        <taxon>Eukaryota</taxon>
        <taxon>Viridiplantae</taxon>
        <taxon>Streptophyta</taxon>
        <taxon>Embryophyta</taxon>
        <taxon>Tracheophyta</taxon>
        <taxon>Spermatophyta</taxon>
        <taxon>Magnoliopsida</taxon>
        <taxon>eudicotyledons</taxon>
        <taxon>Gunneridae</taxon>
        <taxon>Pentapetalae</taxon>
        <taxon>rosids</taxon>
        <taxon>fabids</taxon>
        <taxon>Fabales</taxon>
        <taxon>Fabaceae</taxon>
        <taxon>Papilionoideae</taxon>
        <taxon>50 kb inversion clade</taxon>
        <taxon>NPAAA clade</taxon>
        <taxon>indigoferoid/millettioid clade</taxon>
        <taxon>Phaseoleae</taxon>
        <taxon>Mucuna</taxon>
    </lineage>
</organism>
<dbReference type="EMBL" id="QJKJ01008858">
    <property type="protein sequence ID" value="RDX78467.1"/>
    <property type="molecule type" value="Genomic_DNA"/>
</dbReference>
<protein>
    <submittedName>
        <fullName evidence="2">Uncharacterized protein</fullName>
    </submittedName>
</protein>